<evidence type="ECO:0000313" key="1">
    <source>
        <dbReference type="EMBL" id="KZV55533.1"/>
    </source>
</evidence>
<protein>
    <submittedName>
        <fullName evidence="1">Uncharacterized protein</fullName>
    </submittedName>
</protein>
<dbReference type="Proteomes" id="UP000250235">
    <property type="component" value="Unassembled WGS sequence"/>
</dbReference>
<evidence type="ECO:0000313" key="2">
    <source>
        <dbReference type="Proteomes" id="UP000250235"/>
    </source>
</evidence>
<dbReference type="EMBL" id="KQ988511">
    <property type="protein sequence ID" value="KZV55533.1"/>
    <property type="molecule type" value="Genomic_DNA"/>
</dbReference>
<gene>
    <name evidence="1" type="ORF">F511_09644</name>
</gene>
<keyword evidence="2" id="KW-1185">Reference proteome</keyword>
<dbReference type="AlphaFoldDB" id="A0A2Z7D8Z7"/>
<proteinExistence type="predicted"/>
<sequence>MLKTNPVPLNPLTTFFYCRSFPELRYPNRNNETRTEAHRTETKVKFLLHHYPNTYRA</sequence>
<accession>A0A2Z7D8Z7</accession>
<organism evidence="1 2">
    <name type="scientific">Dorcoceras hygrometricum</name>
    <dbReference type="NCBI Taxonomy" id="472368"/>
    <lineage>
        <taxon>Eukaryota</taxon>
        <taxon>Viridiplantae</taxon>
        <taxon>Streptophyta</taxon>
        <taxon>Embryophyta</taxon>
        <taxon>Tracheophyta</taxon>
        <taxon>Spermatophyta</taxon>
        <taxon>Magnoliopsida</taxon>
        <taxon>eudicotyledons</taxon>
        <taxon>Gunneridae</taxon>
        <taxon>Pentapetalae</taxon>
        <taxon>asterids</taxon>
        <taxon>lamiids</taxon>
        <taxon>Lamiales</taxon>
        <taxon>Gesneriaceae</taxon>
        <taxon>Didymocarpoideae</taxon>
        <taxon>Trichosporeae</taxon>
        <taxon>Loxocarpinae</taxon>
        <taxon>Dorcoceras</taxon>
    </lineage>
</organism>
<name>A0A2Z7D8Z7_9LAMI</name>
<reference evidence="1 2" key="1">
    <citation type="journal article" date="2015" name="Proc. Natl. Acad. Sci. U.S.A.">
        <title>The resurrection genome of Boea hygrometrica: A blueprint for survival of dehydration.</title>
        <authorList>
            <person name="Xiao L."/>
            <person name="Yang G."/>
            <person name="Zhang L."/>
            <person name="Yang X."/>
            <person name="Zhao S."/>
            <person name="Ji Z."/>
            <person name="Zhou Q."/>
            <person name="Hu M."/>
            <person name="Wang Y."/>
            <person name="Chen M."/>
            <person name="Xu Y."/>
            <person name="Jin H."/>
            <person name="Xiao X."/>
            <person name="Hu G."/>
            <person name="Bao F."/>
            <person name="Hu Y."/>
            <person name="Wan P."/>
            <person name="Li L."/>
            <person name="Deng X."/>
            <person name="Kuang T."/>
            <person name="Xiang C."/>
            <person name="Zhu J.K."/>
            <person name="Oliver M.J."/>
            <person name="He Y."/>
        </authorList>
    </citation>
    <scope>NUCLEOTIDE SEQUENCE [LARGE SCALE GENOMIC DNA]</scope>
    <source>
        <strain evidence="2">cv. XS01</strain>
    </source>
</reference>